<dbReference type="GO" id="GO:0003677">
    <property type="term" value="F:DNA binding"/>
    <property type="evidence" value="ECO:0007669"/>
    <property type="project" value="UniProtKB-KW"/>
</dbReference>
<dbReference type="InterPro" id="IPR035472">
    <property type="entry name" value="RpiR-like_SIS"/>
</dbReference>
<gene>
    <name evidence="6" type="ORF">CJ014_04140</name>
</gene>
<evidence type="ECO:0000313" key="7">
    <source>
        <dbReference type="Proteomes" id="UP000231070"/>
    </source>
</evidence>
<dbReference type="PANTHER" id="PTHR30514:SF1">
    <property type="entry name" value="HTH-TYPE TRANSCRIPTIONAL REGULATOR HEXR-RELATED"/>
    <property type="match status" value="1"/>
</dbReference>
<dbReference type="OrthoDB" id="8582409at2"/>
<organism evidence="6 7">
    <name type="scientific">Pleomorphomonas carboxyditropha</name>
    <dbReference type="NCBI Taxonomy" id="2023338"/>
    <lineage>
        <taxon>Bacteria</taxon>
        <taxon>Pseudomonadati</taxon>
        <taxon>Pseudomonadota</taxon>
        <taxon>Alphaproteobacteria</taxon>
        <taxon>Hyphomicrobiales</taxon>
        <taxon>Pleomorphomonadaceae</taxon>
        <taxon>Pleomorphomonas</taxon>
    </lineage>
</organism>
<protein>
    <recommendedName>
        <fullName evidence="8">RpiR family transcriptional regulator</fullName>
    </recommendedName>
</protein>
<dbReference type="Gene3D" id="3.40.50.10490">
    <property type="entry name" value="Glucose-6-phosphate isomerase like protein, domain 1"/>
    <property type="match status" value="1"/>
</dbReference>
<dbReference type="AlphaFoldDB" id="A0A2G9X2S5"/>
<dbReference type="EMBL" id="NQVN01000001">
    <property type="protein sequence ID" value="PIP01270.1"/>
    <property type="molecule type" value="Genomic_DNA"/>
</dbReference>
<dbReference type="Proteomes" id="UP000231070">
    <property type="component" value="Unassembled WGS sequence"/>
</dbReference>
<dbReference type="InterPro" id="IPR009057">
    <property type="entry name" value="Homeodomain-like_sf"/>
</dbReference>
<comment type="caution">
    <text evidence="6">The sequence shown here is derived from an EMBL/GenBank/DDBJ whole genome shotgun (WGS) entry which is preliminary data.</text>
</comment>
<keyword evidence="7" id="KW-1185">Reference proteome</keyword>
<evidence type="ECO:0000256" key="3">
    <source>
        <dbReference type="ARBA" id="ARBA00023163"/>
    </source>
</evidence>
<dbReference type="InterPro" id="IPR047640">
    <property type="entry name" value="RpiR-like"/>
</dbReference>
<dbReference type="GO" id="GO:0097367">
    <property type="term" value="F:carbohydrate derivative binding"/>
    <property type="evidence" value="ECO:0007669"/>
    <property type="project" value="InterPro"/>
</dbReference>
<reference evidence="6 7" key="1">
    <citation type="submission" date="2017-08" db="EMBL/GenBank/DDBJ databases">
        <title>Pleomorphomonas carboxidotrophicus sp. nov., a new mesophilic hydrogenogenic carboxidotroph.</title>
        <authorList>
            <person name="Esquivel-Elizondo S."/>
            <person name="Krajmalnik-Brown R."/>
            <person name="Maldonado J."/>
        </authorList>
    </citation>
    <scope>NUCLEOTIDE SEQUENCE [LARGE SCALE GENOMIC DNA]</scope>
    <source>
        <strain evidence="6 7">SVCO-16</strain>
    </source>
</reference>
<dbReference type="GO" id="GO:0003700">
    <property type="term" value="F:DNA-binding transcription factor activity"/>
    <property type="evidence" value="ECO:0007669"/>
    <property type="project" value="InterPro"/>
</dbReference>
<dbReference type="CDD" id="cd05013">
    <property type="entry name" value="SIS_RpiR"/>
    <property type="match status" value="1"/>
</dbReference>
<dbReference type="InterPro" id="IPR000281">
    <property type="entry name" value="HTH_RpiR"/>
</dbReference>
<name>A0A2G9X2S5_9HYPH</name>
<evidence type="ECO:0000259" key="4">
    <source>
        <dbReference type="PROSITE" id="PS51071"/>
    </source>
</evidence>
<evidence type="ECO:0000256" key="1">
    <source>
        <dbReference type="ARBA" id="ARBA00023015"/>
    </source>
</evidence>
<dbReference type="PROSITE" id="PS51071">
    <property type="entry name" value="HTH_RPIR"/>
    <property type="match status" value="1"/>
</dbReference>
<evidence type="ECO:0008006" key="8">
    <source>
        <dbReference type="Google" id="ProtNLM"/>
    </source>
</evidence>
<dbReference type="PANTHER" id="PTHR30514">
    <property type="entry name" value="GLUCOKINASE"/>
    <property type="match status" value="1"/>
</dbReference>
<dbReference type="Pfam" id="PF01418">
    <property type="entry name" value="HTH_6"/>
    <property type="match status" value="1"/>
</dbReference>
<dbReference type="SUPFAM" id="SSF53697">
    <property type="entry name" value="SIS domain"/>
    <property type="match status" value="1"/>
</dbReference>
<dbReference type="GO" id="GO:1901135">
    <property type="term" value="P:carbohydrate derivative metabolic process"/>
    <property type="evidence" value="ECO:0007669"/>
    <property type="project" value="InterPro"/>
</dbReference>
<sequence>MTIHFVIQMQAALEAGELSRGERRVVQFVLAAPDEAMRLPLAKLADAVGVSEPTVLRCCRKLGCSSLQEFRIKMAGAEAIGLPATHAAIPVGSSVSEIAARVLDFSVSNLDNLRRQIDGAALQRVVDIVAGARSLHFWGNGASGIVARDAQQKFPLFGIPCVAETDSHQILINAASLSAGDVVVVFSNTGRNSSMRPSVAAARANGAPVILITSSVDTPLAREASEVLSIPTLDNTDIYTPTISRIAALCIVDILSICVAQTRGNTGALKMKKMKEAIVKVFRDDAPAKMPGKCSEKT</sequence>
<evidence type="ECO:0000256" key="2">
    <source>
        <dbReference type="ARBA" id="ARBA00023125"/>
    </source>
</evidence>
<dbReference type="InterPro" id="IPR001347">
    <property type="entry name" value="SIS_dom"/>
</dbReference>
<dbReference type="InterPro" id="IPR036388">
    <property type="entry name" value="WH-like_DNA-bd_sf"/>
</dbReference>
<dbReference type="SUPFAM" id="SSF46689">
    <property type="entry name" value="Homeodomain-like"/>
    <property type="match status" value="1"/>
</dbReference>
<keyword evidence="3" id="KW-0804">Transcription</keyword>
<proteinExistence type="predicted"/>
<dbReference type="Gene3D" id="1.10.10.10">
    <property type="entry name" value="Winged helix-like DNA-binding domain superfamily/Winged helix DNA-binding domain"/>
    <property type="match status" value="1"/>
</dbReference>
<keyword evidence="2" id="KW-0238">DNA-binding</keyword>
<accession>A0A2G9X2S5</accession>
<dbReference type="Pfam" id="PF01380">
    <property type="entry name" value="SIS"/>
    <property type="match status" value="1"/>
</dbReference>
<evidence type="ECO:0000259" key="5">
    <source>
        <dbReference type="PROSITE" id="PS51464"/>
    </source>
</evidence>
<dbReference type="PROSITE" id="PS51464">
    <property type="entry name" value="SIS"/>
    <property type="match status" value="1"/>
</dbReference>
<dbReference type="InterPro" id="IPR046348">
    <property type="entry name" value="SIS_dom_sf"/>
</dbReference>
<keyword evidence="1" id="KW-0805">Transcription regulation</keyword>
<feature type="domain" description="HTH rpiR-type" evidence="4">
    <location>
        <begin position="5"/>
        <end position="81"/>
    </location>
</feature>
<evidence type="ECO:0000313" key="6">
    <source>
        <dbReference type="EMBL" id="PIP01270.1"/>
    </source>
</evidence>
<feature type="domain" description="SIS" evidence="5">
    <location>
        <begin position="125"/>
        <end position="265"/>
    </location>
</feature>